<evidence type="ECO:0000313" key="1">
    <source>
        <dbReference type="EMBL" id="RHZ17204.1"/>
    </source>
</evidence>
<name>A0A397FB84_APHAT</name>
<reference evidence="1 2" key="1">
    <citation type="submission" date="2018-08" db="EMBL/GenBank/DDBJ databases">
        <title>Aphanomyces genome sequencing and annotation.</title>
        <authorList>
            <person name="Minardi D."/>
            <person name="Oidtmann B."/>
            <person name="Van Der Giezen M."/>
            <person name="Studholme D.J."/>
        </authorList>
    </citation>
    <scope>NUCLEOTIDE SEQUENCE [LARGE SCALE GENOMIC DNA]</scope>
    <source>
        <strain evidence="1 2">197901</strain>
    </source>
</reference>
<accession>A0A397FB84</accession>
<dbReference type="EMBL" id="QUTE01009750">
    <property type="protein sequence ID" value="RHZ17204.1"/>
    <property type="molecule type" value="Genomic_DNA"/>
</dbReference>
<comment type="caution">
    <text evidence="1">The sequence shown here is derived from an EMBL/GenBank/DDBJ whole genome shotgun (WGS) entry which is preliminary data.</text>
</comment>
<protein>
    <submittedName>
        <fullName evidence="1">Uncharacterized protein</fullName>
    </submittedName>
</protein>
<dbReference type="VEuPathDB" id="FungiDB:H257_11816"/>
<dbReference type="Proteomes" id="UP000266196">
    <property type="component" value="Unassembled WGS sequence"/>
</dbReference>
<dbReference type="AlphaFoldDB" id="A0A397FB84"/>
<proteinExistence type="predicted"/>
<evidence type="ECO:0000313" key="2">
    <source>
        <dbReference type="Proteomes" id="UP000266196"/>
    </source>
</evidence>
<organism evidence="1 2">
    <name type="scientific">Aphanomyces astaci</name>
    <name type="common">Crayfish plague agent</name>
    <dbReference type="NCBI Taxonomy" id="112090"/>
    <lineage>
        <taxon>Eukaryota</taxon>
        <taxon>Sar</taxon>
        <taxon>Stramenopiles</taxon>
        <taxon>Oomycota</taxon>
        <taxon>Saprolegniomycetes</taxon>
        <taxon>Saprolegniales</taxon>
        <taxon>Verrucalvaceae</taxon>
        <taxon>Aphanomyces</taxon>
    </lineage>
</organism>
<gene>
    <name evidence="1" type="ORF">DYB31_010235</name>
</gene>
<sequence>MQRDNMYAKVIAEGLNHTNTTLICRPTFGGERNDTADDKVLYMFAYFVNNCLAWANVLGSVNHPSKSVGDIKMQRDNMYAKVIAEGLNHTNTTLICRPTFGGERNDTADDKVLYMFAYFVNNCLAWANVLGSVNHPSKSVGDIKMQRDNMYAKVIAEGLNHTNTTLICRPTFGGERNDTADDKVLLSF</sequence>